<gene>
    <name evidence="2" type="ORF">GC098_29830</name>
</gene>
<feature type="region of interest" description="Disordered" evidence="1">
    <location>
        <begin position="1"/>
        <end position="25"/>
    </location>
</feature>
<evidence type="ECO:0000313" key="3">
    <source>
        <dbReference type="Proteomes" id="UP000616779"/>
    </source>
</evidence>
<protein>
    <submittedName>
        <fullName evidence="2">Uncharacterized protein</fullName>
    </submittedName>
</protein>
<dbReference type="Proteomes" id="UP000616779">
    <property type="component" value="Unassembled WGS sequence"/>
</dbReference>
<evidence type="ECO:0000256" key="1">
    <source>
        <dbReference type="SAM" id="MobiDB-lite"/>
    </source>
</evidence>
<dbReference type="EMBL" id="WHOA01000218">
    <property type="protein sequence ID" value="NOU75527.1"/>
    <property type="molecule type" value="Genomic_DNA"/>
</dbReference>
<proteinExistence type="predicted"/>
<organism evidence="2 3">
    <name type="scientific">Paenibacillus phytorum</name>
    <dbReference type="NCBI Taxonomy" id="2654977"/>
    <lineage>
        <taxon>Bacteria</taxon>
        <taxon>Bacillati</taxon>
        <taxon>Bacillota</taxon>
        <taxon>Bacilli</taxon>
        <taxon>Bacillales</taxon>
        <taxon>Paenibacillaceae</taxon>
        <taxon>Paenibacillus</taxon>
    </lineage>
</organism>
<evidence type="ECO:0000313" key="2">
    <source>
        <dbReference type="EMBL" id="NOU75527.1"/>
    </source>
</evidence>
<comment type="caution">
    <text evidence="2">The sequence shown here is derived from an EMBL/GenBank/DDBJ whole genome shotgun (WGS) entry which is preliminary data.</text>
</comment>
<accession>A0ABX1Y3T1</accession>
<keyword evidence="3" id="KW-1185">Reference proteome</keyword>
<sequence>MTDEVNTDNWGIGSETVTKRREEGK</sequence>
<reference evidence="2 3" key="1">
    <citation type="submission" date="2019-10" db="EMBL/GenBank/DDBJ databases">
        <title>Description of Paenibacillus terrestris sp. nov.</title>
        <authorList>
            <person name="Carlier A."/>
            <person name="Qi S."/>
        </authorList>
    </citation>
    <scope>NUCLEOTIDE SEQUENCE [LARGE SCALE GENOMIC DNA]</scope>
    <source>
        <strain evidence="2 3">LMG 31458</strain>
    </source>
</reference>
<name>A0ABX1Y3T1_9BACL</name>